<dbReference type="PIRSF" id="PIRSF003230">
    <property type="entry name" value="YbgC"/>
    <property type="match status" value="1"/>
</dbReference>
<dbReference type="InterPro" id="IPR029069">
    <property type="entry name" value="HotDog_dom_sf"/>
</dbReference>
<dbReference type="NCBIfam" id="TIGR02799">
    <property type="entry name" value="thio_ybgC"/>
    <property type="match status" value="1"/>
</dbReference>
<accession>A0ABQ2WE04</accession>
<comment type="similarity">
    <text evidence="1">Belongs to the 4-hydroxybenzoyl-CoA thioesterase family.</text>
</comment>
<evidence type="ECO:0000256" key="2">
    <source>
        <dbReference type="ARBA" id="ARBA00022801"/>
    </source>
</evidence>
<dbReference type="RefSeq" id="WP_189479400.1">
    <property type="nucleotide sequence ID" value="NZ_BMYR01000001.1"/>
</dbReference>
<evidence type="ECO:0000313" key="4">
    <source>
        <dbReference type="Proteomes" id="UP000634667"/>
    </source>
</evidence>
<dbReference type="InterPro" id="IPR050563">
    <property type="entry name" value="4-hydroxybenzoyl-CoA_TE"/>
</dbReference>
<sequence length="136" mass="15712">MQRNNFSWPVRVYYEDTDAGGIVYYANYLKYFERARTEWLRALGVEQDIWLAKNVAFVVTDVQMLNKQPAKFNELLTVFCEISTLKRVSLIFKQYIANANQDLVCSAEIKVACVDPSLLKARAIPAEIIEVLTRVR</sequence>
<dbReference type="Gene3D" id="3.10.129.10">
    <property type="entry name" value="Hotdog Thioesterase"/>
    <property type="match status" value="1"/>
</dbReference>
<reference evidence="4" key="1">
    <citation type="journal article" date="2019" name="Int. J. Syst. Evol. Microbiol.">
        <title>The Global Catalogue of Microorganisms (GCM) 10K type strain sequencing project: providing services to taxonomists for standard genome sequencing and annotation.</title>
        <authorList>
            <consortium name="The Broad Institute Genomics Platform"/>
            <consortium name="The Broad Institute Genome Sequencing Center for Infectious Disease"/>
            <person name="Wu L."/>
            <person name="Ma J."/>
        </authorList>
    </citation>
    <scope>NUCLEOTIDE SEQUENCE [LARGE SCALE GENOMIC DNA]</scope>
    <source>
        <strain evidence="4">KCTC 23723</strain>
    </source>
</reference>
<keyword evidence="4" id="KW-1185">Reference proteome</keyword>
<dbReference type="InterPro" id="IPR014166">
    <property type="entry name" value="Tol-Pal_acyl-CoA_thioesterase"/>
</dbReference>
<dbReference type="PANTHER" id="PTHR31793">
    <property type="entry name" value="4-HYDROXYBENZOYL-COA THIOESTERASE FAMILY MEMBER"/>
    <property type="match status" value="1"/>
</dbReference>
<dbReference type="CDD" id="cd00586">
    <property type="entry name" value="4HBT"/>
    <property type="match status" value="1"/>
</dbReference>
<dbReference type="PANTHER" id="PTHR31793:SF37">
    <property type="entry name" value="ACYL-COA THIOESTER HYDROLASE YBGC"/>
    <property type="match status" value="1"/>
</dbReference>
<comment type="caution">
    <text evidence="3">The sequence shown here is derived from an EMBL/GenBank/DDBJ whole genome shotgun (WGS) entry which is preliminary data.</text>
</comment>
<dbReference type="EMBL" id="BMYR01000001">
    <property type="protein sequence ID" value="GGW49170.1"/>
    <property type="molecule type" value="Genomic_DNA"/>
</dbReference>
<dbReference type="Proteomes" id="UP000634667">
    <property type="component" value="Unassembled WGS sequence"/>
</dbReference>
<organism evidence="3 4">
    <name type="scientific">Alishewanella tabrizica</name>
    <dbReference type="NCBI Taxonomy" id="671278"/>
    <lineage>
        <taxon>Bacteria</taxon>
        <taxon>Pseudomonadati</taxon>
        <taxon>Pseudomonadota</taxon>
        <taxon>Gammaproteobacteria</taxon>
        <taxon>Alteromonadales</taxon>
        <taxon>Alteromonadaceae</taxon>
        <taxon>Alishewanella</taxon>
    </lineage>
</organism>
<keyword evidence="2" id="KW-0378">Hydrolase</keyword>
<dbReference type="InterPro" id="IPR006684">
    <property type="entry name" value="YbgC/YbaW"/>
</dbReference>
<dbReference type="Pfam" id="PF13279">
    <property type="entry name" value="4HBT_2"/>
    <property type="match status" value="1"/>
</dbReference>
<protein>
    <submittedName>
        <fullName evidence="3">Tol-pal system-associated acyl-CoA thioesterase</fullName>
    </submittedName>
</protein>
<dbReference type="NCBIfam" id="TIGR00051">
    <property type="entry name" value="YbgC/FadM family acyl-CoA thioesterase"/>
    <property type="match status" value="1"/>
</dbReference>
<dbReference type="SUPFAM" id="SSF54637">
    <property type="entry name" value="Thioesterase/thiol ester dehydrase-isomerase"/>
    <property type="match status" value="1"/>
</dbReference>
<evidence type="ECO:0000313" key="3">
    <source>
        <dbReference type="EMBL" id="GGW49170.1"/>
    </source>
</evidence>
<name>A0ABQ2WE04_9ALTE</name>
<evidence type="ECO:0000256" key="1">
    <source>
        <dbReference type="ARBA" id="ARBA00005953"/>
    </source>
</evidence>
<gene>
    <name evidence="3" type="ORF">GCM10008111_01120</name>
</gene>
<proteinExistence type="inferred from homology"/>